<dbReference type="EMBL" id="WIND01000014">
    <property type="protein sequence ID" value="MSU90963.1"/>
    <property type="molecule type" value="Genomic_DNA"/>
</dbReference>
<dbReference type="SUPFAM" id="SSF54637">
    <property type="entry name" value="Thioesterase/thiol ester dehydrase-isomerase"/>
    <property type="match status" value="1"/>
</dbReference>
<dbReference type="Pfam" id="PF13452">
    <property type="entry name" value="FAS1_DH_region"/>
    <property type="match status" value="1"/>
</dbReference>
<protein>
    <recommendedName>
        <fullName evidence="1">FAS1-like dehydratase domain-containing protein</fullName>
    </recommendedName>
</protein>
<gene>
    <name evidence="2" type="ORF">GE300_15320</name>
</gene>
<dbReference type="AlphaFoldDB" id="A0A6L5Z312"/>
<reference evidence="2 3" key="1">
    <citation type="submission" date="2019-10" db="EMBL/GenBank/DDBJ databases">
        <title>Cognatihalovulum marinum gen. nov. sp. nov., a new member of the family Rhodobacteraceae isolated from deep seawater of the Northwest Indian Ocean.</title>
        <authorList>
            <person name="Ruan C."/>
            <person name="Wang J."/>
            <person name="Zheng X."/>
            <person name="Song L."/>
            <person name="Zhu Y."/>
            <person name="Huang Y."/>
            <person name="Lu Z."/>
            <person name="Du W."/>
            <person name="Huang L."/>
            <person name="Dai X."/>
        </authorList>
    </citation>
    <scope>NUCLEOTIDE SEQUENCE [LARGE SCALE GENOMIC DNA]</scope>
    <source>
        <strain evidence="2 3">2CG4</strain>
    </source>
</reference>
<name>A0A6L5Z312_9RHOB</name>
<dbReference type="InterPro" id="IPR052741">
    <property type="entry name" value="Mitochondrial_HTD2"/>
</dbReference>
<evidence type="ECO:0000313" key="3">
    <source>
        <dbReference type="Proteomes" id="UP000474957"/>
    </source>
</evidence>
<dbReference type="PANTHER" id="PTHR28152:SF1">
    <property type="entry name" value="HYDROXYACYL-THIOESTER DEHYDRATASE TYPE 2, MITOCHONDRIAL"/>
    <property type="match status" value="1"/>
</dbReference>
<feature type="domain" description="FAS1-like dehydratase" evidence="1">
    <location>
        <begin position="41"/>
        <end position="125"/>
    </location>
</feature>
<proteinExistence type="predicted"/>
<dbReference type="PANTHER" id="PTHR28152">
    <property type="entry name" value="HYDROXYACYL-THIOESTER DEHYDRATASE TYPE 2, MITOCHONDRIAL"/>
    <property type="match status" value="1"/>
</dbReference>
<dbReference type="InterPro" id="IPR039569">
    <property type="entry name" value="FAS1-like_DH_region"/>
</dbReference>
<sequence length="277" mass="29806">MNGHEDWIGRSASRDDLVSARLVAQYRTTLGALCGPGEVPAGFHWCLAPDIFPAGELGRDGHPRPGLVVPELPLPRRMWAGGEISFHAPFAVGETVTRTSTVRDITFKTGRSGRLGFVAVDHDYAAGGAARLTERHDIVYREDPTPGQATATPEPGADWTPLRAWTVTPDPTLLFRYSAVTFNGHRIHYDQPYATAVEGYDGLVVHGPLQSSWMQNLAAEILGALPARFRYRGLSPLVAGQAVTVEARETGDGLELRVCRDADGVVTMQASAAPAGI</sequence>
<dbReference type="RefSeq" id="WP_154447646.1">
    <property type="nucleotide sequence ID" value="NZ_WIND01000014.1"/>
</dbReference>
<keyword evidence="3" id="KW-1185">Reference proteome</keyword>
<dbReference type="GO" id="GO:0019171">
    <property type="term" value="F:(3R)-hydroxyacyl-[acyl-carrier-protein] dehydratase activity"/>
    <property type="evidence" value="ECO:0007669"/>
    <property type="project" value="TreeGrafter"/>
</dbReference>
<accession>A0A6L5Z312</accession>
<dbReference type="Proteomes" id="UP000474957">
    <property type="component" value="Unassembled WGS sequence"/>
</dbReference>
<dbReference type="Gene3D" id="3.10.129.10">
    <property type="entry name" value="Hotdog Thioesterase"/>
    <property type="match status" value="2"/>
</dbReference>
<dbReference type="InterPro" id="IPR029069">
    <property type="entry name" value="HotDog_dom_sf"/>
</dbReference>
<organism evidence="2 3">
    <name type="scientific">Halovulum marinum</name>
    <dbReference type="NCBI Taxonomy" id="2662447"/>
    <lineage>
        <taxon>Bacteria</taxon>
        <taxon>Pseudomonadati</taxon>
        <taxon>Pseudomonadota</taxon>
        <taxon>Alphaproteobacteria</taxon>
        <taxon>Rhodobacterales</taxon>
        <taxon>Paracoccaceae</taxon>
        <taxon>Halovulum</taxon>
    </lineage>
</organism>
<comment type="caution">
    <text evidence="2">The sequence shown here is derived from an EMBL/GenBank/DDBJ whole genome shotgun (WGS) entry which is preliminary data.</text>
</comment>
<evidence type="ECO:0000313" key="2">
    <source>
        <dbReference type="EMBL" id="MSU90963.1"/>
    </source>
</evidence>
<evidence type="ECO:0000259" key="1">
    <source>
        <dbReference type="Pfam" id="PF13452"/>
    </source>
</evidence>